<dbReference type="EMBL" id="FNLC01000008">
    <property type="protein sequence ID" value="SDR44553.1"/>
    <property type="molecule type" value="Genomic_DNA"/>
</dbReference>
<protein>
    <recommendedName>
        <fullName evidence="2">Archaeal Type IV pilin N-terminal domain-containing protein</fullName>
    </recommendedName>
</protein>
<evidence type="ECO:0000256" key="1">
    <source>
        <dbReference type="SAM" id="MobiDB-lite"/>
    </source>
</evidence>
<gene>
    <name evidence="3" type="ORF">SAMN04489842_4083</name>
</gene>
<evidence type="ECO:0000313" key="3">
    <source>
        <dbReference type="EMBL" id="SDR44553.1"/>
    </source>
</evidence>
<keyword evidence="4" id="KW-1185">Reference proteome</keyword>
<accession>A0A1H1J3Q0</accession>
<dbReference type="InterPro" id="IPR012859">
    <property type="entry name" value="Pilin_N_archaeal"/>
</dbReference>
<feature type="region of interest" description="Disordered" evidence="1">
    <location>
        <begin position="99"/>
        <end position="126"/>
    </location>
</feature>
<proteinExistence type="predicted"/>
<dbReference type="AlphaFoldDB" id="A0A1H1J3Q0"/>
<dbReference type="Pfam" id="PF07790">
    <property type="entry name" value="Pilin_N"/>
    <property type="match status" value="1"/>
</dbReference>
<dbReference type="Proteomes" id="UP000198848">
    <property type="component" value="Unassembled WGS sequence"/>
</dbReference>
<evidence type="ECO:0000259" key="2">
    <source>
        <dbReference type="Pfam" id="PF07790"/>
    </source>
</evidence>
<feature type="compositionally biased region" description="Acidic residues" evidence="1">
    <location>
        <begin position="100"/>
        <end position="109"/>
    </location>
</feature>
<evidence type="ECO:0000313" key="4">
    <source>
        <dbReference type="Proteomes" id="UP000198848"/>
    </source>
</evidence>
<organism evidence="3 4">
    <name type="scientific">Natronobacterium texcoconense</name>
    <dbReference type="NCBI Taxonomy" id="1095778"/>
    <lineage>
        <taxon>Archaea</taxon>
        <taxon>Methanobacteriati</taxon>
        <taxon>Methanobacteriota</taxon>
        <taxon>Stenosarchaea group</taxon>
        <taxon>Halobacteria</taxon>
        <taxon>Halobacteriales</taxon>
        <taxon>Natrialbaceae</taxon>
        <taxon>Natronobacterium</taxon>
    </lineage>
</organism>
<sequence length="126" mass="13030">MVAITVILAAVIATFVLGVGDDIQQSPQAGVSIDDSNQSAVDVSVTSLGNADGVVVVEASTGEYENEDHILNSTGMSYTFDSDKSEVSGGSYTVIAYFGDDPDDPDTPVDDQVTGAASIDSFEVEE</sequence>
<reference evidence="4" key="1">
    <citation type="submission" date="2016-10" db="EMBL/GenBank/DDBJ databases">
        <authorList>
            <person name="Varghese N."/>
            <person name="Submissions S."/>
        </authorList>
    </citation>
    <scope>NUCLEOTIDE SEQUENCE [LARGE SCALE GENOMIC DNA]</scope>
    <source>
        <strain evidence="4">DSM 24767</strain>
    </source>
</reference>
<feature type="domain" description="Archaeal Type IV pilin N-terminal" evidence="2">
    <location>
        <begin position="1"/>
        <end position="46"/>
    </location>
</feature>
<name>A0A1H1J3Q0_NATTX</name>